<organism evidence="3 4">
    <name type="scientific">Alkalidesulfovibrio alkalitolerans DSM 16529</name>
    <dbReference type="NCBI Taxonomy" id="1121439"/>
    <lineage>
        <taxon>Bacteria</taxon>
        <taxon>Pseudomonadati</taxon>
        <taxon>Thermodesulfobacteriota</taxon>
        <taxon>Desulfovibrionia</taxon>
        <taxon>Desulfovibrionales</taxon>
        <taxon>Desulfovibrionaceae</taxon>
        <taxon>Alkalidesulfovibrio</taxon>
    </lineage>
</organism>
<gene>
    <name evidence="3" type="ORF">dsat_0418</name>
</gene>
<comment type="caution">
    <text evidence="3">The sequence shown here is derived from an EMBL/GenBank/DDBJ whole genome shotgun (WGS) entry which is preliminary data.</text>
</comment>
<dbReference type="OrthoDB" id="9803598at2"/>
<dbReference type="GO" id="GO:0000162">
    <property type="term" value="P:L-tryptophan biosynthetic process"/>
    <property type="evidence" value="ECO:0007669"/>
    <property type="project" value="TreeGrafter"/>
</dbReference>
<feature type="domain" description="Anthranilate synthase component I N-terminal" evidence="2">
    <location>
        <begin position="16"/>
        <end position="160"/>
    </location>
</feature>
<keyword evidence="4" id="KW-1185">Reference proteome</keyword>
<dbReference type="Proteomes" id="UP000014975">
    <property type="component" value="Unassembled WGS sequence"/>
</dbReference>
<dbReference type="Pfam" id="PF04715">
    <property type="entry name" value="Anth_synt_I_N"/>
    <property type="match status" value="1"/>
</dbReference>
<dbReference type="InterPro" id="IPR005801">
    <property type="entry name" value="ADC_synthase"/>
</dbReference>
<dbReference type="EMBL" id="ATHI01000026">
    <property type="protein sequence ID" value="EPR32977.1"/>
    <property type="molecule type" value="Genomic_DNA"/>
</dbReference>
<evidence type="ECO:0000259" key="1">
    <source>
        <dbReference type="Pfam" id="PF00425"/>
    </source>
</evidence>
<dbReference type="InterPro" id="IPR006805">
    <property type="entry name" value="Anth_synth_I_N"/>
</dbReference>
<evidence type="ECO:0000313" key="3">
    <source>
        <dbReference type="EMBL" id="EPR32977.1"/>
    </source>
</evidence>
<dbReference type="PATRIC" id="fig|1121439.3.peg.1770"/>
<protein>
    <submittedName>
        <fullName evidence="3">Chorismate binding domain-containing protein</fullName>
    </submittedName>
</protein>
<dbReference type="SUPFAM" id="SSF56322">
    <property type="entry name" value="ADC synthase"/>
    <property type="match status" value="1"/>
</dbReference>
<sequence>MRPIRLKQRARFLPADIQTPISLYLGLVGEGPGILLESAEVDGRLGRHSLIAWDFRLILSCKEGRMEVLAGDTRVAACNRLHGENYLDGLRRAMQGIVIEPPDEALDLPPITRSLIGYFGYGMAGLFEEKIAPLVPPEQAEGVMVLPGHVVLYDHLHHRCCHLTWEADEAAPPAFDQARVTRPAKAPVVGEIAMRPGPERFMDNVRAAKEMIRQGECIQVVVANRFEAPFSGDPFTLYRRLRQVNPSPYMFYMRLPEITLAGSSPELLVKCQGGLLETRPIAGTRPRGETPAEDEALALDLLADPKERAEHVMLVDLGRNDLGRIAAPGTVRVEQFMNVERFSHVMHLTSYVEATARKDVDALDVLASTFPAGTLSGAPKVRAMEIIADLENLPRGPYGGAVGWLGLDEGRVDLDTGILIRTLWVRNGTVSWQAGAGIVHDSVPEKEWDEVNNKLRAVRKILEGGGTGDVFAD</sequence>
<name>S7T788_9BACT</name>
<evidence type="ECO:0000313" key="4">
    <source>
        <dbReference type="Proteomes" id="UP000014975"/>
    </source>
</evidence>
<dbReference type="eggNOG" id="COG0147">
    <property type="taxonomic scope" value="Bacteria"/>
</dbReference>
<dbReference type="Gene3D" id="3.60.120.10">
    <property type="entry name" value="Anthranilate synthase"/>
    <property type="match status" value="1"/>
</dbReference>
<feature type="domain" description="Chorismate-utilising enzyme C-terminal" evidence="1">
    <location>
        <begin position="199"/>
        <end position="454"/>
    </location>
</feature>
<dbReference type="InterPro" id="IPR015890">
    <property type="entry name" value="Chorismate_C"/>
</dbReference>
<reference evidence="3 4" key="1">
    <citation type="journal article" date="2013" name="Genome Announc.">
        <title>Draft genome sequences for three mercury-methylating, sulfate-reducing bacteria.</title>
        <authorList>
            <person name="Brown S.D."/>
            <person name="Hurt R.A.Jr."/>
            <person name="Gilmour C.C."/>
            <person name="Elias D.A."/>
        </authorList>
    </citation>
    <scope>NUCLEOTIDE SEQUENCE [LARGE SCALE GENOMIC DNA]</scope>
    <source>
        <strain evidence="3 4">DSM 16529</strain>
    </source>
</reference>
<dbReference type="PANTHER" id="PTHR11236">
    <property type="entry name" value="AMINOBENZOATE/ANTHRANILATE SYNTHASE"/>
    <property type="match status" value="1"/>
</dbReference>
<evidence type="ECO:0000259" key="2">
    <source>
        <dbReference type="Pfam" id="PF04715"/>
    </source>
</evidence>
<proteinExistence type="predicted"/>
<dbReference type="PRINTS" id="PR00095">
    <property type="entry name" value="ANTSNTHASEI"/>
</dbReference>
<accession>S7T788</accession>
<dbReference type="STRING" id="1121439.dsat_0418"/>
<dbReference type="RefSeq" id="WP_020887112.1">
    <property type="nucleotide sequence ID" value="NZ_ATHI01000026.1"/>
</dbReference>
<dbReference type="PANTHER" id="PTHR11236:SF9">
    <property type="entry name" value="ANTHRANILATE SYNTHASE COMPONENT 1"/>
    <property type="match status" value="1"/>
</dbReference>
<dbReference type="AlphaFoldDB" id="S7T788"/>
<dbReference type="Pfam" id="PF00425">
    <property type="entry name" value="Chorismate_bind"/>
    <property type="match status" value="1"/>
</dbReference>
<dbReference type="InterPro" id="IPR019999">
    <property type="entry name" value="Anth_synth_I-like"/>
</dbReference>